<protein>
    <submittedName>
        <fullName evidence="1">Uncharacterized protein</fullName>
    </submittedName>
</protein>
<evidence type="ECO:0000313" key="1">
    <source>
        <dbReference type="EMBL" id="TYG54431.1"/>
    </source>
</evidence>
<accession>A0A5D2BAR0</accession>
<sequence>MTIPTVKKVSSKKLISFSSISPLVSSFSSHRITSFSTNQHHHYLFCSSTEIHKFKNTHRKEKKRKMKTLQHEFSWYIKIINQYCLDRTRPTRRLSHLFRFENRYIK</sequence>
<gene>
    <name evidence="1" type="ORF">ES288_D09G189300v1</name>
</gene>
<reference evidence="1 2" key="1">
    <citation type="submission" date="2019-06" db="EMBL/GenBank/DDBJ databases">
        <title>WGS assembly of Gossypium darwinii.</title>
        <authorList>
            <person name="Chen Z.J."/>
            <person name="Sreedasyam A."/>
            <person name="Ando A."/>
            <person name="Song Q."/>
            <person name="De L."/>
            <person name="Hulse-Kemp A."/>
            <person name="Ding M."/>
            <person name="Ye W."/>
            <person name="Kirkbride R."/>
            <person name="Jenkins J."/>
            <person name="Plott C."/>
            <person name="Lovell J."/>
            <person name="Lin Y.-M."/>
            <person name="Vaughn R."/>
            <person name="Liu B."/>
            <person name="Li W."/>
            <person name="Simpson S."/>
            <person name="Scheffler B."/>
            <person name="Saski C."/>
            <person name="Grover C."/>
            <person name="Hu G."/>
            <person name="Conover J."/>
            <person name="Carlson J."/>
            <person name="Shu S."/>
            <person name="Boston L."/>
            <person name="Williams M."/>
            <person name="Peterson D."/>
            <person name="Mcgee K."/>
            <person name="Jones D."/>
            <person name="Wendel J."/>
            <person name="Stelly D."/>
            <person name="Grimwood J."/>
            <person name="Schmutz J."/>
        </authorList>
    </citation>
    <scope>NUCLEOTIDE SEQUENCE [LARGE SCALE GENOMIC DNA]</scope>
    <source>
        <strain evidence="1">1808015.09</strain>
    </source>
</reference>
<dbReference type="Proteomes" id="UP000323506">
    <property type="component" value="Chromosome D09"/>
</dbReference>
<dbReference type="EMBL" id="CM017709">
    <property type="protein sequence ID" value="TYG54431.1"/>
    <property type="molecule type" value="Genomic_DNA"/>
</dbReference>
<organism evidence="1 2">
    <name type="scientific">Gossypium darwinii</name>
    <name type="common">Darwin's cotton</name>
    <name type="synonym">Gossypium barbadense var. darwinii</name>
    <dbReference type="NCBI Taxonomy" id="34276"/>
    <lineage>
        <taxon>Eukaryota</taxon>
        <taxon>Viridiplantae</taxon>
        <taxon>Streptophyta</taxon>
        <taxon>Embryophyta</taxon>
        <taxon>Tracheophyta</taxon>
        <taxon>Spermatophyta</taxon>
        <taxon>Magnoliopsida</taxon>
        <taxon>eudicotyledons</taxon>
        <taxon>Gunneridae</taxon>
        <taxon>Pentapetalae</taxon>
        <taxon>rosids</taxon>
        <taxon>malvids</taxon>
        <taxon>Malvales</taxon>
        <taxon>Malvaceae</taxon>
        <taxon>Malvoideae</taxon>
        <taxon>Gossypium</taxon>
    </lineage>
</organism>
<name>A0A5D2BAR0_GOSDA</name>
<proteinExistence type="predicted"/>
<evidence type="ECO:0000313" key="2">
    <source>
        <dbReference type="Proteomes" id="UP000323506"/>
    </source>
</evidence>
<dbReference type="AlphaFoldDB" id="A0A5D2BAR0"/>
<keyword evidence="2" id="KW-1185">Reference proteome</keyword>